<dbReference type="Proteomes" id="UP000070383">
    <property type="component" value="Unassembled WGS sequence"/>
</dbReference>
<dbReference type="Pfam" id="PF01992">
    <property type="entry name" value="vATP-synt_AC39"/>
    <property type="match status" value="1"/>
</dbReference>
<dbReference type="EMBL" id="LRPM01000046">
    <property type="protein sequence ID" value="KWZ77723.1"/>
    <property type="molecule type" value="Genomic_DNA"/>
</dbReference>
<evidence type="ECO:0000313" key="2">
    <source>
        <dbReference type="Proteomes" id="UP000070383"/>
    </source>
</evidence>
<protein>
    <recommendedName>
        <fullName evidence="3">ATP synthase, subunit C</fullName>
    </recommendedName>
</protein>
<dbReference type="PATRIC" id="fig|33036.3.peg.1183"/>
<dbReference type="AlphaFoldDB" id="A0A133KDS2"/>
<dbReference type="InterPro" id="IPR036079">
    <property type="entry name" value="ATPase_csu/dsu_sf"/>
</dbReference>
<sequence>MRDVAVKAKAKLGKLPGDDLYNELIHESDLDRKIGLLKTHYSFLEDTNSKKDVEFKLFKNFYQELKSLDFFLEGIESEFFKEYFAIYEIYLIQEVIQCIMNNTLEKNILNLRENPFSKDLNIDIDMSLEEFIDGLKDSKYYRTLLPFINENMDRESLIFLSSNALMKFYFRDLLKLAKKFKAKERVLIEDFIGELINLSNFEMLYRLKKFFELNDSEIFNYLIEGGKGYNAKRLKELSNLPIDEFLDYLNESKYKDIFDNAWYSHIRVNRKKMKLFKDEIVKERSTVLYVISAMSIIDTNIDNMISMLEVDGSFTLSEKYELVIVR</sequence>
<accession>A0A133KDS2</accession>
<evidence type="ECO:0000313" key="1">
    <source>
        <dbReference type="EMBL" id="KWZ77723.1"/>
    </source>
</evidence>
<evidence type="ECO:0008006" key="3">
    <source>
        <dbReference type="Google" id="ProtNLM"/>
    </source>
</evidence>
<reference evidence="2" key="1">
    <citation type="submission" date="2016-01" db="EMBL/GenBank/DDBJ databases">
        <authorList>
            <person name="Mitreva M."/>
            <person name="Pepin K.H."/>
            <person name="Mihindukulasuriya K.A."/>
            <person name="Fulton R."/>
            <person name="Fronick C."/>
            <person name="O'Laughlin M."/>
            <person name="Miner T."/>
            <person name="Herter B."/>
            <person name="Rosa B.A."/>
            <person name="Cordes M."/>
            <person name="Tomlinson C."/>
            <person name="Wollam A."/>
            <person name="Palsikar V.B."/>
            <person name="Mardis E.R."/>
            <person name="Wilson R.K."/>
        </authorList>
    </citation>
    <scope>NUCLEOTIDE SEQUENCE [LARGE SCALE GENOMIC DNA]</scope>
    <source>
        <strain evidence="2">MJR8151</strain>
    </source>
</reference>
<name>A0A133KDS2_9FIRM</name>
<dbReference type="InterPro" id="IPR002843">
    <property type="entry name" value="ATPase_V0-cplx_csu/dsu"/>
</dbReference>
<dbReference type="SUPFAM" id="SSF103486">
    <property type="entry name" value="V-type ATP synthase subunit C"/>
    <property type="match status" value="1"/>
</dbReference>
<proteinExistence type="predicted"/>
<organism evidence="1 2">
    <name type="scientific">Anaerococcus tetradius</name>
    <dbReference type="NCBI Taxonomy" id="33036"/>
    <lineage>
        <taxon>Bacteria</taxon>
        <taxon>Bacillati</taxon>
        <taxon>Bacillota</taxon>
        <taxon>Tissierellia</taxon>
        <taxon>Tissierellales</taxon>
        <taxon>Peptoniphilaceae</taxon>
        <taxon>Anaerococcus</taxon>
    </lineage>
</organism>
<dbReference type="OrthoDB" id="1689982at2"/>
<comment type="caution">
    <text evidence="1">The sequence shown here is derived from an EMBL/GenBank/DDBJ whole genome shotgun (WGS) entry which is preliminary data.</text>
</comment>
<dbReference type="RefSeq" id="WP_060929505.1">
    <property type="nucleotide sequence ID" value="NZ_KQ955281.1"/>
</dbReference>
<dbReference type="GO" id="GO:0046961">
    <property type="term" value="F:proton-transporting ATPase activity, rotational mechanism"/>
    <property type="evidence" value="ECO:0007669"/>
    <property type="project" value="InterPro"/>
</dbReference>
<keyword evidence="2" id="KW-1185">Reference proteome</keyword>
<gene>
    <name evidence="1" type="ORF">HMPREF3200_01194</name>
</gene>
<dbReference type="STRING" id="33036.HMPREF3200_01194"/>